<dbReference type="OrthoDB" id="9972494at2"/>
<accession>A0A1I2U4J1</accession>
<evidence type="ECO:0000313" key="2">
    <source>
        <dbReference type="EMBL" id="SFG70587.1"/>
    </source>
</evidence>
<dbReference type="STRING" id="269670.SAMN02982927_02503"/>
<keyword evidence="1" id="KW-0812">Transmembrane</keyword>
<dbReference type="Proteomes" id="UP000198752">
    <property type="component" value="Unassembled WGS sequence"/>
</dbReference>
<dbReference type="RefSeq" id="WP_143128462.1">
    <property type="nucleotide sequence ID" value="NZ_FOOY01000018.1"/>
</dbReference>
<reference evidence="3" key="1">
    <citation type="submission" date="2016-10" db="EMBL/GenBank/DDBJ databases">
        <authorList>
            <person name="Varghese N."/>
            <person name="Submissions S."/>
        </authorList>
    </citation>
    <scope>NUCLEOTIDE SEQUENCE [LARGE SCALE GENOMIC DNA]</scope>
    <source>
        <strain evidence="3">ATCC 700379</strain>
    </source>
</reference>
<protein>
    <submittedName>
        <fullName evidence="2">Uncharacterized protein</fullName>
    </submittedName>
</protein>
<gene>
    <name evidence="2" type="ORF">SAMN02982927_02503</name>
</gene>
<keyword evidence="1" id="KW-1133">Transmembrane helix</keyword>
<dbReference type="EMBL" id="FOOY01000018">
    <property type="protein sequence ID" value="SFG70587.1"/>
    <property type="molecule type" value="Genomic_DNA"/>
</dbReference>
<dbReference type="AlphaFoldDB" id="A0A1I2U4J1"/>
<proteinExistence type="predicted"/>
<name>A0A1I2U4J1_9BACL</name>
<evidence type="ECO:0000256" key="1">
    <source>
        <dbReference type="SAM" id="Phobius"/>
    </source>
</evidence>
<organism evidence="2 3">
    <name type="scientific">Sporolactobacillus nakayamae</name>
    <dbReference type="NCBI Taxonomy" id="269670"/>
    <lineage>
        <taxon>Bacteria</taxon>
        <taxon>Bacillati</taxon>
        <taxon>Bacillota</taxon>
        <taxon>Bacilli</taxon>
        <taxon>Bacillales</taxon>
        <taxon>Sporolactobacillaceae</taxon>
        <taxon>Sporolactobacillus</taxon>
    </lineage>
</organism>
<sequence>MNDFDFILVAAAVSKTTNYNYIHDYLPLITALVTFILTSVFSIVKDHQRSKKDSRVIFNIERKRIPYHIEDQSYGWGRQLLDTRYDSDHEQYVEDYGNRYIVEHIVIKNITSKTACNVFIKVESSYQNELIKRNFLLPVISSDETIYIPTSLPGATFMTDEYLSVDYRTEGNERMRYIEKKIRLHKVQTLLESFFSRVSQTQNKKKVKKTSEKYKSTLYIYWLHFIRIPLFRYKDTDFFKWVHIK</sequence>
<feature type="transmembrane region" description="Helical" evidence="1">
    <location>
        <begin position="25"/>
        <end position="44"/>
    </location>
</feature>
<keyword evidence="3" id="KW-1185">Reference proteome</keyword>
<keyword evidence="1" id="KW-0472">Membrane</keyword>
<evidence type="ECO:0000313" key="3">
    <source>
        <dbReference type="Proteomes" id="UP000198752"/>
    </source>
</evidence>